<keyword evidence="6" id="KW-0698">rRNA processing</keyword>
<keyword evidence="8 14" id="KW-0808">Transferase</keyword>
<evidence type="ECO:0000256" key="4">
    <source>
        <dbReference type="ARBA" id="ARBA00012140"/>
    </source>
</evidence>
<evidence type="ECO:0000256" key="10">
    <source>
        <dbReference type="ARBA" id="ARBA00022884"/>
    </source>
</evidence>
<dbReference type="Gene3D" id="3.30.70.1170">
    <property type="entry name" value="Sun protein, domain 3"/>
    <property type="match status" value="1"/>
</dbReference>
<dbReference type="GO" id="GO:0009383">
    <property type="term" value="F:rRNA (cytosine-C5-)-methyltransferase activity"/>
    <property type="evidence" value="ECO:0007669"/>
    <property type="project" value="TreeGrafter"/>
</dbReference>
<dbReference type="Pfam" id="PF01029">
    <property type="entry name" value="NusB"/>
    <property type="match status" value="1"/>
</dbReference>
<keyword evidence="9 14" id="KW-0949">S-adenosyl-L-methionine</keyword>
<sequence>MTTAARTAPAEARALAARVVTQVGAHNRYLDAALEEVVGARPVPARAAALIQELSYGVLRWYHQLAAVARLLLEKPLGPKDRDVEALLLVGLYQLRHMRVAPHAAVSETVAAAARLRKPWGKNLINACLREYLRHPERAQREIENNPAAALSHPAWLLEELRRSWPHEWEAVAHANNERPPLVLRVNLRKNSRAEYLARLAAAGLDAAPTALSDAGVILSRPAPVGRLPGFADGCVSVQDEAAQLAAILLDARPGERLLDACAAPGGKAAHILERVPGPAELMALEADPARAGLIGQNLARLGLEARVVVGDAGAAQSWWDGRPFDRILLDAPCSATGVIRRHPDIKLRRQPADIPRLIQAQARLLDGLWPLLRRGGKLLYVTCSILPGENEDQLRAFRDRRPDAAESALTGGWGRARALGRQTLPGERGMDGFYYGCLKKS</sequence>
<evidence type="ECO:0000256" key="5">
    <source>
        <dbReference type="ARBA" id="ARBA00022490"/>
    </source>
</evidence>
<dbReference type="NCBIfam" id="TIGR00563">
    <property type="entry name" value="rsmB"/>
    <property type="match status" value="1"/>
</dbReference>
<dbReference type="CDD" id="cd02440">
    <property type="entry name" value="AdoMet_MTases"/>
    <property type="match status" value="1"/>
</dbReference>
<feature type="binding site" evidence="14">
    <location>
        <position position="331"/>
    </location>
    <ligand>
        <name>S-adenosyl-L-methionine</name>
        <dbReference type="ChEBI" id="CHEBI:59789"/>
    </ligand>
</feature>
<dbReference type="Pfam" id="PF01189">
    <property type="entry name" value="Methyltr_RsmB-F"/>
    <property type="match status" value="1"/>
</dbReference>
<evidence type="ECO:0000256" key="13">
    <source>
        <dbReference type="ARBA" id="ARBA00047283"/>
    </source>
</evidence>
<evidence type="ECO:0000256" key="11">
    <source>
        <dbReference type="ARBA" id="ARBA00030399"/>
    </source>
</evidence>
<dbReference type="InterPro" id="IPR029063">
    <property type="entry name" value="SAM-dependent_MTases_sf"/>
</dbReference>
<dbReference type="SUPFAM" id="SSF53335">
    <property type="entry name" value="S-adenosyl-L-methionine-dependent methyltransferases"/>
    <property type="match status" value="1"/>
</dbReference>
<keyword evidence="5" id="KW-0963">Cytoplasm</keyword>
<comment type="similarity">
    <text evidence="3 14">Belongs to the class I-like SAM-binding methyltransferase superfamily. RsmB/NOP family.</text>
</comment>
<dbReference type="Pfam" id="PF22458">
    <property type="entry name" value="RsmF-B_ferredox"/>
    <property type="match status" value="1"/>
</dbReference>
<dbReference type="EMBL" id="MFST01000014">
    <property type="protein sequence ID" value="OGI45188.1"/>
    <property type="molecule type" value="Genomic_DNA"/>
</dbReference>
<feature type="binding site" evidence="14">
    <location>
        <position position="286"/>
    </location>
    <ligand>
        <name>S-adenosyl-L-methionine</name>
        <dbReference type="ChEBI" id="CHEBI:59789"/>
    </ligand>
</feature>
<evidence type="ECO:0000256" key="6">
    <source>
        <dbReference type="ARBA" id="ARBA00022552"/>
    </source>
</evidence>
<dbReference type="PROSITE" id="PS01153">
    <property type="entry name" value="NOL1_NOP2_SUN"/>
    <property type="match status" value="1"/>
</dbReference>
<keyword evidence="10 14" id="KW-0694">RNA-binding</keyword>
<dbReference type="EC" id="2.1.1.176" evidence="4"/>
<dbReference type="Gene3D" id="3.40.50.150">
    <property type="entry name" value="Vaccinia Virus protein VP39"/>
    <property type="match status" value="1"/>
</dbReference>
<dbReference type="GO" id="GO:0005829">
    <property type="term" value="C:cytosol"/>
    <property type="evidence" value="ECO:0007669"/>
    <property type="project" value="TreeGrafter"/>
</dbReference>
<dbReference type="InterPro" id="IPR001678">
    <property type="entry name" value="MeTrfase_RsmB-F_NOP2_dom"/>
</dbReference>
<evidence type="ECO:0000256" key="7">
    <source>
        <dbReference type="ARBA" id="ARBA00022603"/>
    </source>
</evidence>
<feature type="binding site" evidence="14">
    <location>
        <position position="312"/>
    </location>
    <ligand>
        <name>S-adenosyl-L-methionine</name>
        <dbReference type="ChEBI" id="CHEBI:59789"/>
    </ligand>
</feature>
<evidence type="ECO:0000256" key="8">
    <source>
        <dbReference type="ARBA" id="ARBA00022679"/>
    </source>
</evidence>
<name>A0A1F6TJC4_9PROT</name>
<dbReference type="InterPro" id="IPR004573">
    <property type="entry name" value="rRNA_ssu_MeTfrase_B"/>
</dbReference>
<evidence type="ECO:0000256" key="12">
    <source>
        <dbReference type="ARBA" id="ARBA00031088"/>
    </source>
</evidence>
<evidence type="ECO:0000313" key="16">
    <source>
        <dbReference type="EMBL" id="OGI45188.1"/>
    </source>
</evidence>
<evidence type="ECO:0000256" key="2">
    <source>
        <dbReference type="ARBA" id="ARBA00004496"/>
    </source>
</evidence>
<keyword evidence="7 14" id="KW-0489">Methyltransferase</keyword>
<organism evidence="16 17">
    <name type="scientific">Candidatus Muproteobacteria bacterium RBG_16_65_31</name>
    <dbReference type="NCBI Taxonomy" id="1817759"/>
    <lineage>
        <taxon>Bacteria</taxon>
        <taxon>Pseudomonadati</taxon>
        <taxon>Pseudomonadota</taxon>
        <taxon>Candidatus Muproteobacteria</taxon>
    </lineage>
</organism>
<dbReference type="GO" id="GO:0003723">
    <property type="term" value="F:RNA binding"/>
    <property type="evidence" value="ECO:0007669"/>
    <property type="project" value="UniProtKB-UniRule"/>
</dbReference>
<comment type="caution">
    <text evidence="16">The sequence shown here is derived from an EMBL/GenBank/DDBJ whole genome shotgun (WGS) entry which is preliminary data.</text>
</comment>
<evidence type="ECO:0000256" key="3">
    <source>
        <dbReference type="ARBA" id="ARBA00007494"/>
    </source>
</evidence>
<evidence type="ECO:0000256" key="14">
    <source>
        <dbReference type="PROSITE-ProRule" id="PRU01023"/>
    </source>
</evidence>
<dbReference type="FunFam" id="3.40.50.150:FF:000022">
    <property type="entry name" value="Ribosomal RNA small subunit methyltransferase B"/>
    <property type="match status" value="1"/>
</dbReference>
<dbReference type="Gene3D" id="1.10.940.10">
    <property type="entry name" value="NusB-like"/>
    <property type="match status" value="1"/>
</dbReference>
<reference evidence="16 17" key="1">
    <citation type="journal article" date="2016" name="Nat. Commun.">
        <title>Thousands of microbial genomes shed light on interconnected biogeochemical processes in an aquifer system.</title>
        <authorList>
            <person name="Anantharaman K."/>
            <person name="Brown C.T."/>
            <person name="Hug L.A."/>
            <person name="Sharon I."/>
            <person name="Castelle C.J."/>
            <person name="Probst A.J."/>
            <person name="Thomas B.C."/>
            <person name="Singh A."/>
            <person name="Wilkins M.J."/>
            <person name="Karaoz U."/>
            <person name="Brodie E.L."/>
            <person name="Williams K.H."/>
            <person name="Hubbard S.S."/>
            <person name="Banfield J.F."/>
        </authorList>
    </citation>
    <scope>NUCLEOTIDE SEQUENCE [LARGE SCALE GENOMIC DNA]</scope>
</reference>
<proteinExistence type="inferred from homology"/>
<dbReference type="PANTHER" id="PTHR22807:SF61">
    <property type="entry name" value="NOL1_NOP2_SUN FAMILY PROTEIN _ ANTITERMINATION NUSB DOMAIN-CONTAINING PROTEIN"/>
    <property type="match status" value="1"/>
</dbReference>
<dbReference type="InterPro" id="IPR035926">
    <property type="entry name" value="NusB-like_sf"/>
</dbReference>
<evidence type="ECO:0000256" key="1">
    <source>
        <dbReference type="ARBA" id="ARBA00002724"/>
    </source>
</evidence>
<dbReference type="PANTHER" id="PTHR22807">
    <property type="entry name" value="NOP2 YEAST -RELATED NOL1/NOP2/FMU SUN DOMAIN-CONTAINING"/>
    <property type="match status" value="1"/>
</dbReference>
<accession>A0A1F6TJC4</accession>
<dbReference type="InterPro" id="IPR054728">
    <property type="entry name" value="RsmB-like_ferredoxin"/>
</dbReference>
<dbReference type="PRINTS" id="PR02008">
    <property type="entry name" value="RCMTFAMILY"/>
</dbReference>
<dbReference type="Proteomes" id="UP000179344">
    <property type="component" value="Unassembled WGS sequence"/>
</dbReference>
<evidence type="ECO:0000313" key="17">
    <source>
        <dbReference type="Proteomes" id="UP000179344"/>
    </source>
</evidence>
<dbReference type="GO" id="GO:0070475">
    <property type="term" value="P:rRNA base methylation"/>
    <property type="evidence" value="ECO:0007669"/>
    <property type="project" value="TreeGrafter"/>
</dbReference>
<comment type="subcellular location">
    <subcellularLocation>
        <location evidence="2">Cytoplasm</location>
    </subcellularLocation>
</comment>
<dbReference type="Gene3D" id="1.10.287.730">
    <property type="entry name" value="Helix hairpin bin"/>
    <property type="match status" value="1"/>
</dbReference>
<dbReference type="GO" id="GO:0006355">
    <property type="term" value="P:regulation of DNA-templated transcription"/>
    <property type="evidence" value="ECO:0007669"/>
    <property type="project" value="InterPro"/>
</dbReference>
<dbReference type="InterPro" id="IPR023267">
    <property type="entry name" value="RCMT"/>
</dbReference>
<dbReference type="SUPFAM" id="SSF48013">
    <property type="entry name" value="NusB-like"/>
    <property type="match status" value="1"/>
</dbReference>
<dbReference type="InterPro" id="IPR049560">
    <property type="entry name" value="MeTrfase_RsmB-F_NOP2_cat"/>
</dbReference>
<dbReference type="NCBIfam" id="NF008149">
    <property type="entry name" value="PRK10901.1"/>
    <property type="match status" value="1"/>
</dbReference>
<protein>
    <recommendedName>
        <fullName evidence="4">16S rRNA (cytosine(967)-C(5))-methyltransferase</fullName>
        <ecNumber evidence="4">2.1.1.176</ecNumber>
    </recommendedName>
    <alternativeName>
        <fullName evidence="11">16S rRNA m5C967 methyltransferase</fullName>
    </alternativeName>
    <alternativeName>
        <fullName evidence="12">rRNA (cytosine-C(5)-)-methyltransferase RsmB</fullName>
    </alternativeName>
</protein>
<gene>
    <name evidence="16" type="ORF">A2V92_01045</name>
</gene>
<evidence type="ECO:0000259" key="15">
    <source>
        <dbReference type="PROSITE" id="PS51686"/>
    </source>
</evidence>
<feature type="active site" description="Nucleophile" evidence="14">
    <location>
        <position position="384"/>
    </location>
</feature>
<dbReference type="InterPro" id="IPR018314">
    <property type="entry name" value="RsmB/NOL1/NOP2-like_CS"/>
</dbReference>
<dbReference type="AlphaFoldDB" id="A0A1F6TJC4"/>
<feature type="binding site" evidence="14">
    <location>
        <begin position="262"/>
        <end position="268"/>
    </location>
    <ligand>
        <name>S-adenosyl-L-methionine</name>
        <dbReference type="ChEBI" id="CHEBI:59789"/>
    </ligand>
</feature>
<dbReference type="InterPro" id="IPR006027">
    <property type="entry name" value="NusB_RsmB_TIM44"/>
</dbReference>
<dbReference type="PROSITE" id="PS51686">
    <property type="entry name" value="SAM_MT_RSMB_NOP"/>
    <property type="match status" value="1"/>
</dbReference>
<comment type="function">
    <text evidence="1">Specifically methylates the cytosine at position 967 (m5C967) of 16S rRNA.</text>
</comment>
<comment type="catalytic activity">
    <reaction evidence="13">
        <text>cytidine(967) in 16S rRNA + S-adenosyl-L-methionine = 5-methylcytidine(967) in 16S rRNA + S-adenosyl-L-homocysteine + H(+)</text>
        <dbReference type="Rhea" id="RHEA:42748"/>
        <dbReference type="Rhea" id="RHEA-COMP:10219"/>
        <dbReference type="Rhea" id="RHEA-COMP:10220"/>
        <dbReference type="ChEBI" id="CHEBI:15378"/>
        <dbReference type="ChEBI" id="CHEBI:57856"/>
        <dbReference type="ChEBI" id="CHEBI:59789"/>
        <dbReference type="ChEBI" id="CHEBI:74483"/>
        <dbReference type="ChEBI" id="CHEBI:82748"/>
        <dbReference type="EC" id="2.1.1.176"/>
    </reaction>
</comment>
<evidence type="ECO:0000256" key="9">
    <source>
        <dbReference type="ARBA" id="ARBA00022691"/>
    </source>
</evidence>
<feature type="domain" description="SAM-dependent MTase RsmB/NOP-type" evidence="15">
    <location>
        <begin position="172"/>
        <end position="442"/>
    </location>
</feature>